<evidence type="ECO:0000313" key="2">
    <source>
        <dbReference type="Proteomes" id="UP000886751"/>
    </source>
</evidence>
<sequence length="213" mass="24074">MPDRLLDRAAWPRREVYDFFSRIDDPFYMVTFQTDVTAVREYTKRNNLSFYYTMVYLCTAACNAVPAFRLAIRGGQVWELEARSPSFTDLHPGSEVFHIVTMPCAGTLAEFCHAAAEKSAAQTAFLDQQGESDALIYFSCLPWVELTALTNERDRDPDDSVPRIAWGRYTAQDGRLKLGLSLEVNHRLIDGVHIGQFAQALERRIAALGAEEV</sequence>
<gene>
    <name evidence="1" type="ORF">H9846_05830</name>
</gene>
<dbReference type="AlphaFoldDB" id="A0A9D2BUT7"/>
<name>A0A9D2BUT7_9FIRM</name>
<protein>
    <submittedName>
        <fullName evidence="1">Chloramphenicol acetyltransferase</fullName>
    </submittedName>
</protein>
<accession>A0A9D2BUT7</accession>
<dbReference type="InterPro" id="IPR023213">
    <property type="entry name" value="CAT-like_dom_sf"/>
</dbReference>
<dbReference type="Pfam" id="PF00302">
    <property type="entry name" value="CAT"/>
    <property type="match status" value="1"/>
</dbReference>
<proteinExistence type="predicted"/>
<organism evidence="1 2">
    <name type="scientific">Candidatus Gemmiger excrementipullorum</name>
    <dbReference type="NCBI Taxonomy" id="2838610"/>
    <lineage>
        <taxon>Bacteria</taxon>
        <taxon>Bacillati</taxon>
        <taxon>Bacillota</taxon>
        <taxon>Clostridia</taxon>
        <taxon>Eubacteriales</taxon>
        <taxon>Gemmiger</taxon>
    </lineage>
</organism>
<dbReference type="PANTHER" id="PTHR38474">
    <property type="entry name" value="SLR0299 PROTEIN"/>
    <property type="match status" value="1"/>
</dbReference>
<reference evidence="1" key="1">
    <citation type="journal article" date="2021" name="PeerJ">
        <title>Extensive microbial diversity within the chicken gut microbiome revealed by metagenomics and culture.</title>
        <authorList>
            <person name="Gilroy R."/>
            <person name="Ravi A."/>
            <person name="Getino M."/>
            <person name="Pursley I."/>
            <person name="Horton D.L."/>
            <person name="Alikhan N.F."/>
            <person name="Baker D."/>
            <person name="Gharbi K."/>
            <person name="Hall N."/>
            <person name="Watson M."/>
            <person name="Adriaenssens E.M."/>
            <person name="Foster-Nyarko E."/>
            <person name="Jarju S."/>
            <person name="Secka A."/>
            <person name="Antonio M."/>
            <person name="Oren A."/>
            <person name="Chaudhuri R.R."/>
            <person name="La Ragione R."/>
            <person name="Hildebrand F."/>
            <person name="Pallen M.J."/>
        </authorList>
    </citation>
    <scope>NUCLEOTIDE SEQUENCE</scope>
    <source>
        <strain evidence="1">ChiHecec2B26-7398</strain>
    </source>
</reference>
<dbReference type="Gene3D" id="3.30.559.10">
    <property type="entry name" value="Chloramphenicol acetyltransferase-like domain"/>
    <property type="match status" value="1"/>
</dbReference>
<dbReference type="SUPFAM" id="SSF52777">
    <property type="entry name" value="CoA-dependent acyltransferases"/>
    <property type="match status" value="1"/>
</dbReference>
<dbReference type="PANTHER" id="PTHR38474:SF1">
    <property type="entry name" value="SLR0299 PROTEIN"/>
    <property type="match status" value="1"/>
</dbReference>
<dbReference type="InterPro" id="IPR001707">
    <property type="entry name" value="Cmp_AcTrfase"/>
</dbReference>
<dbReference type="SMART" id="SM01059">
    <property type="entry name" value="CAT"/>
    <property type="match status" value="1"/>
</dbReference>
<evidence type="ECO:0000313" key="1">
    <source>
        <dbReference type="EMBL" id="HIX94958.1"/>
    </source>
</evidence>
<reference evidence="1" key="2">
    <citation type="submission" date="2021-04" db="EMBL/GenBank/DDBJ databases">
        <authorList>
            <person name="Gilroy R."/>
        </authorList>
    </citation>
    <scope>NUCLEOTIDE SEQUENCE</scope>
    <source>
        <strain evidence="1">ChiHecec2B26-7398</strain>
    </source>
</reference>
<dbReference type="GO" id="GO:0008811">
    <property type="term" value="F:chloramphenicol O-acetyltransferase activity"/>
    <property type="evidence" value="ECO:0007669"/>
    <property type="project" value="InterPro"/>
</dbReference>
<dbReference type="EMBL" id="DXEI01000084">
    <property type="protein sequence ID" value="HIX94958.1"/>
    <property type="molecule type" value="Genomic_DNA"/>
</dbReference>
<comment type="caution">
    <text evidence="1">The sequence shown here is derived from an EMBL/GenBank/DDBJ whole genome shotgun (WGS) entry which is preliminary data.</text>
</comment>
<dbReference type="Proteomes" id="UP000886751">
    <property type="component" value="Unassembled WGS sequence"/>
</dbReference>